<accession>A0ABR5SFR3</accession>
<evidence type="ECO:0000313" key="2">
    <source>
        <dbReference type="Proteomes" id="UP000060487"/>
    </source>
</evidence>
<organism evidence="1 2">
    <name type="scientific">Candidatus Magnetominusculus xianensis</name>
    <dbReference type="NCBI Taxonomy" id="1748249"/>
    <lineage>
        <taxon>Bacteria</taxon>
        <taxon>Pseudomonadati</taxon>
        <taxon>Nitrospirota</taxon>
        <taxon>Nitrospiria</taxon>
        <taxon>Nitrospirales</taxon>
        <taxon>Nitrospiraceae</taxon>
        <taxon>Candidatus Magnetominusculus</taxon>
    </lineage>
</organism>
<keyword evidence="2" id="KW-1185">Reference proteome</keyword>
<evidence type="ECO:0000313" key="1">
    <source>
        <dbReference type="EMBL" id="KWT86790.1"/>
    </source>
</evidence>
<dbReference type="RefSeq" id="WP_085052135.1">
    <property type="nucleotide sequence ID" value="NZ_LNQR01000056.1"/>
</dbReference>
<proteinExistence type="predicted"/>
<dbReference type="Proteomes" id="UP000060487">
    <property type="component" value="Unassembled WGS sequence"/>
</dbReference>
<sequence length="185" mass="21381">MENPRKKMIEDLATSDNYFAIRELVGLFPEISFEHHKRLFQDAFDAEKCAANYGISKIPNKDHYKAQRIEIVNPSYQGDNFFRFAICVMGGVGDNVENWYFGIIGPWNLSTQHKEIQELKDNCTKLGLKPSANWMYKYFKSQRSDVFASLMQGADVKPIILSMVREFNDKCQQLVELVDQINAIL</sequence>
<comment type="caution">
    <text evidence="1">The sequence shown here is derived from an EMBL/GenBank/DDBJ whole genome shotgun (WGS) entry which is preliminary data.</text>
</comment>
<reference evidence="1 2" key="1">
    <citation type="submission" date="2015-11" db="EMBL/GenBank/DDBJ databases">
        <authorList>
            <person name="Lin W."/>
        </authorList>
    </citation>
    <scope>NUCLEOTIDE SEQUENCE [LARGE SCALE GENOMIC DNA]</scope>
    <source>
        <strain evidence="1 2">HCH-1</strain>
    </source>
</reference>
<dbReference type="EMBL" id="LNQR01000056">
    <property type="protein sequence ID" value="KWT86790.1"/>
    <property type="molecule type" value="Genomic_DNA"/>
</dbReference>
<gene>
    <name evidence="1" type="ORF">ASN18_1513</name>
</gene>
<protein>
    <submittedName>
        <fullName evidence="1">Uncharacterized protein</fullName>
    </submittedName>
</protein>
<name>A0ABR5SFR3_9BACT</name>